<feature type="compositionally biased region" description="Low complexity" evidence="1">
    <location>
        <begin position="152"/>
        <end position="170"/>
    </location>
</feature>
<dbReference type="EMBL" id="KL142392">
    <property type="protein sequence ID" value="KDR71405.1"/>
    <property type="molecule type" value="Genomic_DNA"/>
</dbReference>
<feature type="compositionally biased region" description="Low complexity" evidence="1">
    <location>
        <begin position="65"/>
        <end position="80"/>
    </location>
</feature>
<feature type="compositionally biased region" description="Acidic residues" evidence="1">
    <location>
        <begin position="1"/>
        <end position="13"/>
    </location>
</feature>
<proteinExistence type="predicted"/>
<evidence type="ECO:0000256" key="1">
    <source>
        <dbReference type="SAM" id="MobiDB-lite"/>
    </source>
</evidence>
<name>A0A067SKD9_GALM3</name>
<feature type="compositionally biased region" description="Low complexity" evidence="1">
    <location>
        <begin position="49"/>
        <end position="58"/>
    </location>
</feature>
<feature type="compositionally biased region" description="Polar residues" evidence="1">
    <location>
        <begin position="21"/>
        <end position="31"/>
    </location>
</feature>
<gene>
    <name evidence="2" type="ORF">GALMADRAFT_785936</name>
</gene>
<dbReference type="Proteomes" id="UP000027222">
    <property type="component" value="Unassembled WGS sequence"/>
</dbReference>
<dbReference type="STRING" id="685588.A0A067SKD9"/>
<accession>A0A067SKD9</accession>
<sequence length="261" mass="26224">MGVEPQAEEDGHELEERGMSSPLTSPPSASNDIVDEPGSEVPPPPPPAAAAAASPRAASTEEEASAPATSPQPRSPAAPASDDHLSPNQPAIEIHVVRPSPSPSWALSPLSTAPQSPMLLSPVSGPPIPLPPSTSASKSPTQAGPPSPLSPSSPSSPSSAAQAQAQAAAPTKVKLLLRDFVLRKKKQREEMEVLNGVQALPKSVSSALETEGEGDGDVEVGGGSTGAWAGVDGVLGADGRHGSEEEKEKVGGVGVTVDEGV</sequence>
<organism evidence="2 3">
    <name type="scientific">Galerina marginata (strain CBS 339.88)</name>
    <dbReference type="NCBI Taxonomy" id="685588"/>
    <lineage>
        <taxon>Eukaryota</taxon>
        <taxon>Fungi</taxon>
        <taxon>Dikarya</taxon>
        <taxon>Basidiomycota</taxon>
        <taxon>Agaricomycotina</taxon>
        <taxon>Agaricomycetes</taxon>
        <taxon>Agaricomycetidae</taxon>
        <taxon>Agaricales</taxon>
        <taxon>Agaricineae</taxon>
        <taxon>Strophariaceae</taxon>
        <taxon>Galerina</taxon>
    </lineage>
</organism>
<feature type="compositionally biased region" description="Low complexity" evidence="1">
    <location>
        <begin position="103"/>
        <end position="123"/>
    </location>
</feature>
<evidence type="ECO:0000313" key="2">
    <source>
        <dbReference type="EMBL" id="KDR71405.1"/>
    </source>
</evidence>
<evidence type="ECO:0000313" key="3">
    <source>
        <dbReference type="Proteomes" id="UP000027222"/>
    </source>
</evidence>
<feature type="region of interest" description="Disordered" evidence="1">
    <location>
        <begin position="1"/>
        <end position="170"/>
    </location>
</feature>
<feature type="region of interest" description="Disordered" evidence="1">
    <location>
        <begin position="204"/>
        <end position="261"/>
    </location>
</feature>
<protein>
    <submittedName>
        <fullName evidence="2">Uncharacterized protein</fullName>
    </submittedName>
</protein>
<reference evidence="3" key="1">
    <citation type="journal article" date="2014" name="Proc. Natl. Acad. Sci. U.S.A.">
        <title>Extensive sampling of basidiomycete genomes demonstrates inadequacy of the white-rot/brown-rot paradigm for wood decay fungi.</title>
        <authorList>
            <person name="Riley R."/>
            <person name="Salamov A.A."/>
            <person name="Brown D.W."/>
            <person name="Nagy L.G."/>
            <person name="Floudas D."/>
            <person name="Held B.W."/>
            <person name="Levasseur A."/>
            <person name="Lombard V."/>
            <person name="Morin E."/>
            <person name="Otillar R."/>
            <person name="Lindquist E.A."/>
            <person name="Sun H."/>
            <person name="LaButti K.M."/>
            <person name="Schmutz J."/>
            <person name="Jabbour D."/>
            <person name="Luo H."/>
            <person name="Baker S.E."/>
            <person name="Pisabarro A.G."/>
            <person name="Walton J.D."/>
            <person name="Blanchette R.A."/>
            <person name="Henrissat B."/>
            <person name="Martin F."/>
            <person name="Cullen D."/>
            <person name="Hibbett D.S."/>
            <person name="Grigoriev I.V."/>
        </authorList>
    </citation>
    <scope>NUCLEOTIDE SEQUENCE [LARGE SCALE GENOMIC DNA]</scope>
    <source>
        <strain evidence="3">CBS 339.88</strain>
    </source>
</reference>
<feature type="compositionally biased region" description="Basic and acidic residues" evidence="1">
    <location>
        <begin position="238"/>
        <end position="250"/>
    </location>
</feature>
<dbReference type="AlphaFoldDB" id="A0A067SKD9"/>
<dbReference type="HOGENOM" id="CLU_1065766_0_0_1"/>
<keyword evidence="3" id="KW-1185">Reference proteome</keyword>